<dbReference type="Proteomes" id="UP001189429">
    <property type="component" value="Unassembled WGS sequence"/>
</dbReference>
<feature type="non-terminal residue" evidence="1">
    <location>
        <position position="159"/>
    </location>
</feature>
<evidence type="ECO:0000313" key="1">
    <source>
        <dbReference type="EMBL" id="CAK0910911.1"/>
    </source>
</evidence>
<protein>
    <submittedName>
        <fullName evidence="1">Uncharacterized protein</fullName>
    </submittedName>
</protein>
<accession>A0ABN9YH48</accession>
<comment type="caution">
    <text evidence="1">The sequence shown here is derived from an EMBL/GenBank/DDBJ whole genome shotgun (WGS) entry which is preliminary data.</text>
</comment>
<sequence length="159" mass="17416">MPVEQLPATAAAVRDEHAEQRADALRPHCSFMLATDNKFGNAVCLGCLCPMREYFVGPALDCDRQRVRGALDAEAPGGRIARGGTRGRWSVAQTEIKKFKHTCSSRFHLTLAGRWGTDQRRADCVTRSACSNGEAQSARQRDRQRSASLMGAPLVCPIE</sequence>
<reference evidence="1" key="1">
    <citation type="submission" date="2023-10" db="EMBL/GenBank/DDBJ databases">
        <authorList>
            <person name="Chen Y."/>
            <person name="Shah S."/>
            <person name="Dougan E. K."/>
            <person name="Thang M."/>
            <person name="Chan C."/>
        </authorList>
    </citation>
    <scope>NUCLEOTIDE SEQUENCE [LARGE SCALE GENOMIC DNA]</scope>
</reference>
<dbReference type="EMBL" id="CAUYUJ010022488">
    <property type="protein sequence ID" value="CAK0910911.1"/>
    <property type="molecule type" value="Genomic_DNA"/>
</dbReference>
<name>A0ABN9YH48_9DINO</name>
<keyword evidence="2" id="KW-1185">Reference proteome</keyword>
<organism evidence="1 2">
    <name type="scientific">Prorocentrum cordatum</name>
    <dbReference type="NCBI Taxonomy" id="2364126"/>
    <lineage>
        <taxon>Eukaryota</taxon>
        <taxon>Sar</taxon>
        <taxon>Alveolata</taxon>
        <taxon>Dinophyceae</taxon>
        <taxon>Prorocentrales</taxon>
        <taxon>Prorocentraceae</taxon>
        <taxon>Prorocentrum</taxon>
    </lineage>
</organism>
<evidence type="ECO:0000313" key="2">
    <source>
        <dbReference type="Proteomes" id="UP001189429"/>
    </source>
</evidence>
<gene>
    <name evidence="1" type="ORF">PCOR1329_LOCUS84953</name>
</gene>
<proteinExistence type="predicted"/>